<accession>A0AAD2FIB7</accession>
<dbReference type="SUPFAM" id="SSF48371">
    <property type="entry name" value="ARM repeat"/>
    <property type="match status" value="1"/>
</dbReference>
<comment type="caution">
    <text evidence="1">The sequence shown here is derived from an EMBL/GenBank/DDBJ whole genome shotgun (WGS) entry which is preliminary data.</text>
</comment>
<dbReference type="InterPro" id="IPR016024">
    <property type="entry name" value="ARM-type_fold"/>
</dbReference>
<dbReference type="AlphaFoldDB" id="A0AAD2FIB7"/>
<dbReference type="Gene3D" id="1.25.10.10">
    <property type="entry name" value="Leucine-rich Repeat Variant"/>
    <property type="match status" value="1"/>
</dbReference>
<evidence type="ECO:0000313" key="1">
    <source>
        <dbReference type="EMBL" id="CAJ1933981.1"/>
    </source>
</evidence>
<evidence type="ECO:0000313" key="2">
    <source>
        <dbReference type="Proteomes" id="UP001295423"/>
    </source>
</evidence>
<dbReference type="Proteomes" id="UP001295423">
    <property type="component" value="Unassembled WGS sequence"/>
</dbReference>
<protein>
    <recommendedName>
        <fullName evidence="3">PUL domain-containing protein</fullName>
    </recommendedName>
</protein>
<organism evidence="1 2">
    <name type="scientific">Cylindrotheca closterium</name>
    <dbReference type="NCBI Taxonomy" id="2856"/>
    <lineage>
        <taxon>Eukaryota</taxon>
        <taxon>Sar</taxon>
        <taxon>Stramenopiles</taxon>
        <taxon>Ochrophyta</taxon>
        <taxon>Bacillariophyta</taxon>
        <taxon>Bacillariophyceae</taxon>
        <taxon>Bacillariophycidae</taxon>
        <taxon>Bacillariales</taxon>
        <taxon>Bacillariaceae</taxon>
        <taxon>Cylindrotheca</taxon>
    </lineage>
</organism>
<sequence length="349" mass="38423">MAPVQGSVDTQYTTARLPLTASLKMASPASPSKATTDSLFINPWSKSTAHEPASKNASRPMPIKVPSVLDDFTQPMLSSDTTSLQLCIKKLSSRMVACNDSLDLAKLDILTKSLKVSVSSVHKETLDQAVPATVESLLHILTEDTNSQDIPFALLLLRLIVLKYAEDTVDCMEWMFGATLFPDTWKTPTTRSLAWCVASNYMASIDNSMIPSDTPPLVDIAIGDWHHEAIQVRQAASTFLYNYALLKNKHNHDMADDAVVSVLCSAMENLTEEKDPTTRLRQLVLCGRLVFPDRINVNEVAKELIQDLGFVGILQELTTVDLEEGTTTSHGDTIRCNQLALELIGKFQD</sequence>
<name>A0AAD2FIB7_9STRA</name>
<evidence type="ECO:0008006" key="3">
    <source>
        <dbReference type="Google" id="ProtNLM"/>
    </source>
</evidence>
<reference evidence="1" key="1">
    <citation type="submission" date="2023-08" db="EMBL/GenBank/DDBJ databases">
        <authorList>
            <person name="Audoor S."/>
            <person name="Bilcke G."/>
        </authorList>
    </citation>
    <scope>NUCLEOTIDE SEQUENCE</scope>
</reference>
<gene>
    <name evidence="1" type="ORF">CYCCA115_LOCUS3542</name>
</gene>
<proteinExistence type="predicted"/>
<keyword evidence="2" id="KW-1185">Reference proteome</keyword>
<dbReference type="InterPro" id="IPR011989">
    <property type="entry name" value="ARM-like"/>
</dbReference>
<dbReference type="EMBL" id="CAKOGP040000321">
    <property type="protein sequence ID" value="CAJ1933981.1"/>
    <property type="molecule type" value="Genomic_DNA"/>
</dbReference>